<proteinExistence type="predicted"/>
<dbReference type="Proteomes" id="UP000325785">
    <property type="component" value="Chromosome"/>
</dbReference>
<dbReference type="InterPro" id="IPR014922">
    <property type="entry name" value="YdhG-like"/>
</dbReference>
<feature type="domain" description="YdhG-like" evidence="1">
    <location>
        <begin position="22"/>
        <end position="128"/>
    </location>
</feature>
<dbReference type="EMBL" id="LAXI01000001">
    <property type="protein sequence ID" value="KRS19613.1"/>
    <property type="molecule type" value="Genomic_DNA"/>
</dbReference>
<keyword evidence="4" id="KW-1185">Reference proteome</keyword>
<protein>
    <recommendedName>
        <fullName evidence="1">YdhG-like domain-containing protein</fullName>
    </recommendedName>
</protein>
<sequence>MTLDGIPGPVRAVIDGYPPQAREGVLALRGLILEVAGRLPEVGPLDETLKWGQPAYLPRRPRTGSTLRVGLHKGAQFALFAHCQTSIISDYAQAFPAWDRLDGNRAVLFDTPGQVEPERLSHLVRHALTYHL</sequence>
<dbReference type="AlphaFoldDB" id="A0A0T5PEL7"/>
<dbReference type="KEGG" id="rid:RIdsm_04894"/>
<dbReference type="PATRIC" id="fig|540747.5.peg.378"/>
<dbReference type="EMBL" id="CP031598">
    <property type="protein sequence ID" value="QEW29052.1"/>
    <property type="molecule type" value="Genomic_DNA"/>
</dbReference>
<dbReference type="OrthoDB" id="328972at2"/>
<name>A0A0T5PEL7_9RHOB</name>
<dbReference type="SUPFAM" id="SSF159888">
    <property type="entry name" value="YdhG-like"/>
    <property type="match status" value="1"/>
</dbReference>
<gene>
    <name evidence="3" type="ORF">RIdsm_04894</name>
    <name evidence="2" type="ORF">XM52_01875</name>
</gene>
<dbReference type="Pfam" id="PF08818">
    <property type="entry name" value="DUF1801"/>
    <property type="match status" value="1"/>
</dbReference>
<organism evidence="2 4">
    <name type="scientific">Roseovarius indicus</name>
    <dbReference type="NCBI Taxonomy" id="540747"/>
    <lineage>
        <taxon>Bacteria</taxon>
        <taxon>Pseudomonadati</taxon>
        <taxon>Pseudomonadota</taxon>
        <taxon>Alphaproteobacteria</taxon>
        <taxon>Rhodobacterales</taxon>
        <taxon>Roseobacteraceae</taxon>
        <taxon>Roseovarius</taxon>
    </lineage>
</organism>
<dbReference type="RefSeq" id="WP_057812694.1">
    <property type="nucleotide sequence ID" value="NZ_CAXRJZ010000075.1"/>
</dbReference>
<evidence type="ECO:0000259" key="1">
    <source>
        <dbReference type="Pfam" id="PF08818"/>
    </source>
</evidence>
<evidence type="ECO:0000313" key="4">
    <source>
        <dbReference type="Proteomes" id="UP000051401"/>
    </source>
</evidence>
<dbReference type="STRING" id="540747.SAMN04488031_102608"/>
<evidence type="ECO:0000313" key="5">
    <source>
        <dbReference type="Proteomes" id="UP000325785"/>
    </source>
</evidence>
<evidence type="ECO:0000313" key="2">
    <source>
        <dbReference type="EMBL" id="KRS19613.1"/>
    </source>
</evidence>
<reference evidence="2 4" key="1">
    <citation type="submission" date="2015-04" db="EMBL/GenBank/DDBJ databases">
        <title>The draft genome sequence of Roseovarius indicus B108T.</title>
        <authorList>
            <person name="Li G."/>
            <person name="Lai Q."/>
            <person name="Shao Z."/>
            <person name="Yan P."/>
        </authorList>
    </citation>
    <scope>NUCLEOTIDE SEQUENCE [LARGE SCALE GENOMIC DNA]</scope>
    <source>
        <strain evidence="2 4">B108</strain>
    </source>
</reference>
<reference evidence="3 5" key="2">
    <citation type="submission" date="2018-08" db="EMBL/GenBank/DDBJ databases">
        <title>Genetic Globetrotter - A new plasmid hitch-hiking vast phylogenetic and geographic distances.</title>
        <authorList>
            <person name="Vollmers J."/>
            <person name="Petersen J."/>
        </authorList>
    </citation>
    <scope>NUCLEOTIDE SEQUENCE [LARGE SCALE GENOMIC DNA]</scope>
    <source>
        <strain evidence="3 5">DSM 26383</strain>
    </source>
</reference>
<evidence type="ECO:0000313" key="3">
    <source>
        <dbReference type="EMBL" id="QEW29052.1"/>
    </source>
</evidence>
<accession>A0A0T5PEL7</accession>
<dbReference type="Proteomes" id="UP000051401">
    <property type="component" value="Unassembled WGS sequence"/>
</dbReference>